<sequence length="410" mass="46116">MPMPSHSLTGDSFDSDDFDISRTRSSGGSFGASQQRSSHNDSMADSLLFLPQNPMNNSSLNSTGNSQKRQDQCVRFEFDMETEDGASNTSAVKHAPLPVTTLVNCGIVVEKSPVTVRLELADYYDTDRMCELTPCWLRSDRASCEIHQVPIQRPMLLFCIQALDEYIARIEWLGQQRWRMEACKLARRVFTAIWEFHVLDAASSDRDIVLAECLSKKSVLPGVGADAWRIITRYWDKYKQNYLHQQELYFSDALGGGSTQASSKWDSVRALLHIYGMKPSQALRLVEEQVGDRINVCELTDKQLHAVTHGLPSIEHLRVGMEYLAGSNKDSAAIARRPMISQQDGKTAFHAILIHLTNWKEDVQVFPCGSFSRGAAFISVLDVLVAVPALQILRQVQKQTEKCLTRWSQL</sequence>
<protein>
    <recommendedName>
        <fullName evidence="4">DNA-directed DNA polymerase</fullName>
    </recommendedName>
</protein>
<organism evidence="2 3">
    <name type="scientific">Phytophthora oleae</name>
    <dbReference type="NCBI Taxonomy" id="2107226"/>
    <lineage>
        <taxon>Eukaryota</taxon>
        <taxon>Sar</taxon>
        <taxon>Stramenopiles</taxon>
        <taxon>Oomycota</taxon>
        <taxon>Peronosporomycetes</taxon>
        <taxon>Peronosporales</taxon>
        <taxon>Peronosporaceae</taxon>
        <taxon>Phytophthora</taxon>
    </lineage>
</organism>
<feature type="compositionally biased region" description="Polar residues" evidence="1">
    <location>
        <begin position="53"/>
        <end position="67"/>
    </location>
</feature>
<dbReference type="AlphaFoldDB" id="A0ABD3FQU8"/>
<feature type="region of interest" description="Disordered" evidence="1">
    <location>
        <begin position="48"/>
        <end position="67"/>
    </location>
</feature>
<comment type="caution">
    <text evidence="2">The sequence shown here is derived from an EMBL/GenBank/DDBJ whole genome shotgun (WGS) entry which is preliminary data.</text>
</comment>
<accession>A0ABD3FQU8</accession>
<evidence type="ECO:0000313" key="3">
    <source>
        <dbReference type="Proteomes" id="UP001632037"/>
    </source>
</evidence>
<name>A0ABD3FQU8_9STRA</name>
<evidence type="ECO:0000313" key="2">
    <source>
        <dbReference type="EMBL" id="KAL3668066.1"/>
    </source>
</evidence>
<feature type="region of interest" description="Disordered" evidence="1">
    <location>
        <begin position="1"/>
        <end position="38"/>
    </location>
</feature>
<evidence type="ECO:0008006" key="4">
    <source>
        <dbReference type="Google" id="ProtNLM"/>
    </source>
</evidence>
<gene>
    <name evidence="2" type="ORF">V7S43_006931</name>
</gene>
<feature type="compositionally biased region" description="Polar residues" evidence="1">
    <location>
        <begin position="1"/>
        <end position="10"/>
    </location>
</feature>
<keyword evidence="3" id="KW-1185">Reference proteome</keyword>
<evidence type="ECO:0000256" key="1">
    <source>
        <dbReference type="SAM" id="MobiDB-lite"/>
    </source>
</evidence>
<dbReference type="EMBL" id="JBIMZQ010000012">
    <property type="protein sequence ID" value="KAL3668066.1"/>
    <property type="molecule type" value="Genomic_DNA"/>
</dbReference>
<dbReference type="Proteomes" id="UP001632037">
    <property type="component" value="Unassembled WGS sequence"/>
</dbReference>
<proteinExistence type="predicted"/>
<reference evidence="2 3" key="1">
    <citation type="submission" date="2024-09" db="EMBL/GenBank/DDBJ databases">
        <title>Genome sequencing and assembly of Phytophthora oleae, isolate VK10A, causative agent of rot of olive drupes.</title>
        <authorList>
            <person name="Conti Taguali S."/>
            <person name="Riolo M."/>
            <person name="La Spada F."/>
            <person name="Cacciola S.O."/>
            <person name="Dionisio G."/>
        </authorList>
    </citation>
    <scope>NUCLEOTIDE SEQUENCE [LARGE SCALE GENOMIC DNA]</scope>
    <source>
        <strain evidence="2 3">VK10A</strain>
    </source>
</reference>